<gene>
    <name evidence="1" type="primary">Natt3</name>
    <name evidence="1" type="ORF">LEPASP_R14749</name>
</gene>
<keyword evidence="2" id="KW-1185">Reference proteome</keyword>
<reference evidence="1 2" key="1">
    <citation type="submission" date="2019-09" db="EMBL/GenBank/DDBJ databases">
        <title>Bird 10,000 Genomes (B10K) Project - Family phase.</title>
        <authorList>
            <person name="Zhang G."/>
        </authorList>
    </citation>
    <scope>NUCLEOTIDE SEQUENCE [LARGE SCALE GENOMIC DNA]</scope>
    <source>
        <strain evidence="1">B10K-DU-001-35</strain>
        <tissue evidence="1">Muscle</tissue>
    </source>
</reference>
<organism evidence="1 2">
    <name type="scientific">Leptocoma aspasia</name>
    <dbReference type="NCBI Taxonomy" id="2585812"/>
    <lineage>
        <taxon>Eukaryota</taxon>
        <taxon>Metazoa</taxon>
        <taxon>Chordata</taxon>
        <taxon>Craniata</taxon>
        <taxon>Vertebrata</taxon>
        <taxon>Euteleostomi</taxon>
        <taxon>Archelosauria</taxon>
        <taxon>Archosauria</taxon>
        <taxon>Dinosauria</taxon>
        <taxon>Saurischia</taxon>
        <taxon>Theropoda</taxon>
        <taxon>Coelurosauria</taxon>
        <taxon>Aves</taxon>
        <taxon>Neognathae</taxon>
        <taxon>Neoaves</taxon>
        <taxon>Telluraves</taxon>
        <taxon>Australaves</taxon>
        <taxon>Passeriformes</taxon>
        <taxon>Passeroidea</taxon>
        <taxon>Nectariniidae</taxon>
        <taxon>Leptocoma</taxon>
    </lineage>
</organism>
<dbReference type="PANTHER" id="PTHR31649:SF1">
    <property type="entry name" value="FARNESOIC ACID O-METHYL TRANSFERASE DOMAIN-CONTAINING PROTEIN"/>
    <property type="match status" value="1"/>
</dbReference>
<dbReference type="PANTHER" id="PTHR31649">
    <property type="entry name" value="AGAP009604-PA"/>
    <property type="match status" value="1"/>
</dbReference>
<dbReference type="Proteomes" id="UP000558164">
    <property type="component" value="Unassembled WGS sequence"/>
</dbReference>
<dbReference type="EMBL" id="VXAX01007857">
    <property type="protein sequence ID" value="NXL82286.1"/>
    <property type="molecule type" value="Genomic_DNA"/>
</dbReference>
<evidence type="ECO:0000313" key="2">
    <source>
        <dbReference type="Proteomes" id="UP000558164"/>
    </source>
</evidence>
<feature type="non-terminal residue" evidence="1">
    <location>
        <position position="142"/>
    </location>
</feature>
<feature type="non-terminal residue" evidence="1">
    <location>
        <position position="1"/>
    </location>
</feature>
<protein>
    <submittedName>
        <fullName evidence="1">NATT3 protein</fullName>
    </submittedName>
</protein>
<evidence type="ECO:0000313" key="1">
    <source>
        <dbReference type="EMBL" id="NXL82286.1"/>
    </source>
</evidence>
<comment type="caution">
    <text evidence="1">The sequence shown here is derived from an EMBL/GenBank/DDBJ whole genome shotgun (WGS) entry which is preliminary data.</text>
</comment>
<name>A0A7L0VTD7_9PASE</name>
<sequence length="142" mass="15155">PEFVCSARWSRGCDLGAFDPERGPFCSFAWGERELSSPEFQLLVNPGGFEALAWVDTSFGSAPQGAVEGCPLTDLFVGRSPDGLGKASREQEALFVAVDGEEVWYKWYQILVVRQGPADVSIANVSYNGSAAAESAEAAALS</sequence>
<accession>A0A7L0VTD7</accession>
<proteinExistence type="predicted"/>
<dbReference type="InterPro" id="IPR006616">
    <property type="entry name" value="DM9_repeat"/>
</dbReference>
<dbReference type="OrthoDB" id="1925699at2759"/>
<dbReference type="Pfam" id="PF11901">
    <property type="entry name" value="DM9"/>
    <property type="match status" value="1"/>
</dbReference>
<dbReference type="AlphaFoldDB" id="A0A7L0VTD7"/>